<protein>
    <submittedName>
        <fullName evidence="8">Radical SAM protein</fullName>
    </submittedName>
</protein>
<dbReference type="KEGG" id="nano:G5V58_18335"/>
<dbReference type="AlphaFoldDB" id="A0A6G6WHE4"/>
<dbReference type="Pfam" id="PF13353">
    <property type="entry name" value="Fer4_12"/>
    <property type="match status" value="1"/>
</dbReference>
<keyword evidence="9" id="KW-1185">Reference proteome</keyword>
<dbReference type="SFLD" id="SFLDF00299">
    <property type="entry name" value="anaerobic_ribonucleoside-triph"/>
    <property type="match status" value="1"/>
</dbReference>
<keyword evidence="6" id="KW-0411">Iron-sulfur</keyword>
<keyword evidence="3" id="KW-0949">S-adenosyl-L-methionine</keyword>
<dbReference type="PANTHER" id="PTHR30352:SF2">
    <property type="entry name" value="ANAEROBIC RIBONUCLEOSIDE-TRIPHOSPHATE REDUCTASE-ACTIVATING PROTEIN"/>
    <property type="match status" value="1"/>
</dbReference>
<name>A0A6G6WHE4_9ACTN</name>
<evidence type="ECO:0000256" key="5">
    <source>
        <dbReference type="ARBA" id="ARBA00023004"/>
    </source>
</evidence>
<keyword evidence="2" id="KW-0004">4Fe-4S</keyword>
<evidence type="ECO:0000256" key="3">
    <source>
        <dbReference type="ARBA" id="ARBA00022691"/>
    </source>
</evidence>
<evidence type="ECO:0000256" key="7">
    <source>
        <dbReference type="SAM" id="MobiDB-lite"/>
    </source>
</evidence>
<proteinExistence type="predicted"/>
<accession>A0A6G6WHE4</accession>
<dbReference type="InterPro" id="IPR012837">
    <property type="entry name" value="NrdG"/>
</dbReference>
<dbReference type="SFLD" id="SFLDG01063">
    <property type="entry name" value="activating_enzymes__group_1"/>
    <property type="match status" value="1"/>
</dbReference>
<keyword evidence="5" id="KW-0408">Iron</keyword>
<comment type="cofactor">
    <cofactor evidence="1">
        <name>[4Fe-4S] cluster</name>
        <dbReference type="ChEBI" id="CHEBI:49883"/>
    </cofactor>
</comment>
<dbReference type="Gene3D" id="3.20.20.70">
    <property type="entry name" value="Aldolase class I"/>
    <property type="match status" value="1"/>
</dbReference>
<evidence type="ECO:0000256" key="2">
    <source>
        <dbReference type="ARBA" id="ARBA00022485"/>
    </source>
</evidence>
<evidence type="ECO:0000313" key="9">
    <source>
        <dbReference type="Proteomes" id="UP000502996"/>
    </source>
</evidence>
<dbReference type="Proteomes" id="UP000502996">
    <property type="component" value="Chromosome"/>
</dbReference>
<dbReference type="InterPro" id="IPR058240">
    <property type="entry name" value="rSAM_sf"/>
</dbReference>
<dbReference type="PANTHER" id="PTHR30352">
    <property type="entry name" value="PYRUVATE FORMATE-LYASE-ACTIVATING ENZYME"/>
    <property type="match status" value="1"/>
</dbReference>
<dbReference type="GO" id="GO:0046872">
    <property type="term" value="F:metal ion binding"/>
    <property type="evidence" value="ECO:0007669"/>
    <property type="project" value="UniProtKB-KW"/>
</dbReference>
<organism evidence="8 9">
    <name type="scientific">Nocardioides anomalus</name>
    <dbReference type="NCBI Taxonomy" id="2712223"/>
    <lineage>
        <taxon>Bacteria</taxon>
        <taxon>Bacillati</taxon>
        <taxon>Actinomycetota</taxon>
        <taxon>Actinomycetes</taxon>
        <taxon>Propionibacteriales</taxon>
        <taxon>Nocardioidaceae</taxon>
        <taxon>Nocardioides</taxon>
    </lineage>
</organism>
<evidence type="ECO:0000256" key="6">
    <source>
        <dbReference type="ARBA" id="ARBA00023014"/>
    </source>
</evidence>
<evidence type="ECO:0000256" key="4">
    <source>
        <dbReference type="ARBA" id="ARBA00022723"/>
    </source>
</evidence>
<dbReference type="SFLD" id="SFLDG01066">
    <property type="entry name" value="organic_radical-activating_enz"/>
    <property type="match status" value="1"/>
</dbReference>
<evidence type="ECO:0000313" key="8">
    <source>
        <dbReference type="EMBL" id="QIG44480.1"/>
    </source>
</evidence>
<dbReference type="GO" id="GO:0004748">
    <property type="term" value="F:ribonucleoside-diphosphate reductase activity, thioredoxin disulfide as acceptor"/>
    <property type="evidence" value="ECO:0007669"/>
    <property type="project" value="TreeGrafter"/>
</dbReference>
<sequence length="250" mass="26958">MRWSGSGTRWFSGHAHPNRANPRPRIPTRGPKGLPVDGSSTSDAFVRIASVVTETDAEGPGRRFAVWTQGCTIRCDGCFNPQMWTGNGGQMVAVDILVEQIRAADVEGLTILGGEPFEQALPLSGLASAVQRLGLSVMTFTGHDYEHLKGPNAPLGAYGLLAHTDLLVDGRYVATQPDLVRPWVGSTNQRFRFLSSRYEHLADTLDDIPDRVEVRVGSDGEVSVNGWASVAQLDELLAGISAPLGRGKIR</sequence>
<dbReference type="EMBL" id="CP049257">
    <property type="protein sequence ID" value="QIG44480.1"/>
    <property type="molecule type" value="Genomic_DNA"/>
</dbReference>
<reference evidence="8 9" key="1">
    <citation type="submission" date="2020-02" db="EMBL/GenBank/DDBJ databases">
        <title>Full genome sequence of Nocardioides sp. R-3366.</title>
        <authorList>
            <person name="Im W.-T."/>
        </authorList>
    </citation>
    <scope>NUCLEOTIDE SEQUENCE [LARGE SCALE GENOMIC DNA]</scope>
    <source>
        <strain evidence="8 9">R-3366</strain>
    </source>
</reference>
<gene>
    <name evidence="8" type="ORF">G5V58_18335</name>
</gene>
<dbReference type="InterPro" id="IPR007197">
    <property type="entry name" value="rSAM"/>
</dbReference>
<dbReference type="InterPro" id="IPR013785">
    <property type="entry name" value="Aldolase_TIM"/>
</dbReference>
<dbReference type="GO" id="GO:0043365">
    <property type="term" value="F:[formate-C-acetyltransferase]-activating enzyme activity"/>
    <property type="evidence" value="ECO:0007669"/>
    <property type="project" value="InterPro"/>
</dbReference>
<dbReference type="GO" id="GO:0051539">
    <property type="term" value="F:4 iron, 4 sulfur cluster binding"/>
    <property type="evidence" value="ECO:0007669"/>
    <property type="project" value="UniProtKB-KW"/>
</dbReference>
<dbReference type="SFLD" id="SFLDS00029">
    <property type="entry name" value="Radical_SAM"/>
    <property type="match status" value="1"/>
</dbReference>
<dbReference type="SUPFAM" id="SSF102114">
    <property type="entry name" value="Radical SAM enzymes"/>
    <property type="match status" value="1"/>
</dbReference>
<dbReference type="InterPro" id="IPR034457">
    <property type="entry name" value="Organic_radical-activating"/>
</dbReference>
<evidence type="ECO:0000256" key="1">
    <source>
        <dbReference type="ARBA" id="ARBA00001966"/>
    </source>
</evidence>
<feature type="region of interest" description="Disordered" evidence="7">
    <location>
        <begin position="1"/>
        <end position="39"/>
    </location>
</feature>
<keyword evidence="4" id="KW-0479">Metal-binding</keyword>